<evidence type="ECO:0000256" key="11">
    <source>
        <dbReference type="ARBA" id="ARBA00023136"/>
    </source>
</evidence>
<dbReference type="FunFam" id="1.10.510.10:FF:000554">
    <property type="entry name" value="Predicted protein"/>
    <property type="match status" value="1"/>
</dbReference>
<feature type="transmembrane region" description="Helical" evidence="16">
    <location>
        <begin position="554"/>
        <end position="577"/>
    </location>
</feature>
<evidence type="ECO:0000313" key="19">
    <source>
        <dbReference type="EMBL" id="KJE92495.1"/>
    </source>
</evidence>
<name>A0A0D2WN79_CAPO3</name>
<dbReference type="PROSITE" id="PS50011">
    <property type="entry name" value="PROTEIN_KINASE_DOM"/>
    <property type="match status" value="1"/>
</dbReference>
<keyword evidence="8 19" id="KW-0418">Kinase</keyword>
<keyword evidence="13" id="KW-0675">Receptor</keyword>
<keyword evidence="11 16" id="KW-0472">Membrane</keyword>
<protein>
    <submittedName>
        <fullName evidence="19">TKL protein kinase</fullName>
    </submittedName>
</protein>
<evidence type="ECO:0000313" key="20">
    <source>
        <dbReference type="Proteomes" id="UP000008743"/>
    </source>
</evidence>
<dbReference type="InterPro" id="IPR032675">
    <property type="entry name" value="LRR_dom_sf"/>
</dbReference>
<dbReference type="InterPro" id="IPR006212">
    <property type="entry name" value="Furin_repeat"/>
</dbReference>
<reference evidence="20" key="1">
    <citation type="submission" date="2011-02" db="EMBL/GenBank/DDBJ databases">
        <title>The Genome Sequence of Capsaspora owczarzaki ATCC 30864.</title>
        <authorList>
            <person name="Russ C."/>
            <person name="Cuomo C."/>
            <person name="Burger G."/>
            <person name="Gray M.W."/>
            <person name="Holland P.W.H."/>
            <person name="King N."/>
            <person name="Lang F.B.F."/>
            <person name="Roger A.J."/>
            <person name="Ruiz-Trillo I."/>
            <person name="Young S.K."/>
            <person name="Zeng Q."/>
            <person name="Gargeya S."/>
            <person name="Alvarado L."/>
            <person name="Berlin A."/>
            <person name="Chapman S.B."/>
            <person name="Chen Z."/>
            <person name="Freedman E."/>
            <person name="Gellesch M."/>
            <person name="Goldberg J."/>
            <person name="Griggs A."/>
            <person name="Gujja S."/>
            <person name="Heilman E."/>
            <person name="Heiman D."/>
            <person name="Howarth C."/>
            <person name="Mehta T."/>
            <person name="Neiman D."/>
            <person name="Pearson M."/>
            <person name="Roberts A."/>
            <person name="Saif S."/>
            <person name="Shea T."/>
            <person name="Shenoy N."/>
            <person name="Sisk P."/>
            <person name="Stolte C."/>
            <person name="Sykes S."/>
            <person name="White J."/>
            <person name="Yandava C."/>
            <person name="Haas B."/>
            <person name="Nusbaum C."/>
            <person name="Birren B."/>
        </authorList>
    </citation>
    <scope>NUCLEOTIDE SEQUENCE</scope>
    <source>
        <strain evidence="20">ATCC 30864</strain>
    </source>
</reference>
<dbReference type="STRING" id="595528.A0A0D2WN79"/>
<dbReference type="InterPro" id="IPR020635">
    <property type="entry name" value="Tyr_kinase_cat_dom"/>
</dbReference>
<dbReference type="GO" id="GO:0043235">
    <property type="term" value="C:receptor complex"/>
    <property type="evidence" value="ECO:0007669"/>
    <property type="project" value="TreeGrafter"/>
</dbReference>
<sequence length="1029" mass="106270">MASKGFGLGLLLWLLCVMYHVQLAQAVNACGTGGVCTCSGTNVNCEGKSLTTIPSAIPVTTTFLELQTNNITSISASAFTGLTALTYLRLNENQLASVPANSFTGLTALNYLRLNDNQLTSISANAFAGLTALTVMGLNRNQITSISAEALAGVAALKRLDLSFNEITFISATAFVGLTALTGLALHNNQITSISTNAWAGLELDAPRILSDNPLTTLPPGLFMGLPNGLYLSVNSTTNILKYPLRPSNFTFGGNTVAPPSTYGNASVPYRPAACCARNCLVCNSSTVCTQCYEGYGMLSGSCIPLASVASVASTQSASAASRVSATSALSASAASIASTRSASIASVASIASASAASTASASVASLVSATSALAASVASTRSASIASVASIASTNSASAASTASASVASLASAISAISASAGSVASTRSASIASVASIASASAASTASASVASLVSATSALAASVASTRSASIASVASIASTNSASAASTASASVASLASAISALSASAGSVASTRSASIASVASSASAKSASAASTLAIAQHAAGLQDSSSVVVIGVVVALVAVLAILVLVFIVLRRRRSQRHSATRPKGSVKDAAGPIYQETVEMATPPPVHPKDSSGYDNLSQKQPEPKDSAGPIYQEAIPRSTRAHSKVDSSSYDNVSQKHPEPKDSAGTIYQEPSGMTSSPLNHSADASAYAKAGQQPPEPVYHGISPTSPQVVYDNESVYLAGSNSRRVREGLTIVKHLASGNFGDVSLGQVPFNVLPPRAQTLLGPVSSETVQVAVKSLKSDADKKSRQDFESEAKLMAPFVHPNVVRLLAALVASEPHLVLLEFVQYGDLRTLLQKSKLHSLWWTQNEQVHAIRQIAFGMEYLGTLHFVHRDLAARNCLVGQGMVVKIADFGLSRELADENDYYRMQTRSKLPVKWMAPETMTFRKFSTMSDVWSFGVTAWECSSYGATPYGMLKATETLAHVEAGGRLPMPETCMPELYHMMMSCWNVTPEFRPSFSQLVKGLKNFDDGTAVRDIGAML</sequence>
<dbReference type="Gene3D" id="3.30.200.20">
    <property type="entry name" value="Phosphorylase Kinase, domain 1"/>
    <property type="match status" value="1"/>
</dbReference>
<keyword evidence="20" id="KW-1185">Reference proteome</keyword>
<dbReference type="InterPro" id="IPR000719">
    <property type="entry name" value="Prot_kinase_dom"/>
</dbReference>
<dbReference type="PRINTS" id="PR00109">
    <property type="entry name" value="TYRKINASE"/>
</dbReference>
<keyword evidence="5 17" id="KW-0732">Signal</keyword>
<evidence type="ECO:0000256" key="10">
    <source>
        <dbReference type="ARBA" id="ARBA00022989"/>
    </source>
</evidence>
<dbReference type="Proteomes" id="UP000008743">
    <property type="component" value="Unassembled WGS sequence"/>
</dbReference>
<evidence type="ECO:0000256" key="1">
    <source>
        <dbReference type="ARBA" id="ARBA00004167"/>
    </source>
</evidence>
<evidence type="ECO:0000256" key="13">
    <source>
        <dbReference type="ARBA" id="ARBA00023170"/>
    </source>
</evidence>
<dbReference type="SUPFAM" id="SSF52058">
    <property type="entry name" value="L domain-like"/>
    <property type="match status" value="1"/>
</dbReference>
<dbReference type="InParanoid" id="A0A0D2WN79"/>
<dbReference type="Pfam" id="PF07714">
    <property type="entry name" value="PK_Tyr_Ser-Thr"/>
    <property type="match status" value="1"/>
</dbReference>
<dbReference type="InterPro" id="IPR000372">
    <property type="entry name" value="LRRNT"/>
</dbReference>
<dbReference type="PROSITE" id="PS00109">
    <property type="entry name" value="PROTEIN_KINASE_TYR"/>
    <property type="match status" value="1"/>
</dbReference>
<dbReference type="eggNOG" id="KOG1026">
    <property type="taxonomic scope" value="Eukaryota"/>
</dbReference>
<dbReference type="PANTHER" id="PTHR24416">
    <property type="entry name" value="TYROSINE-PROTEIN KINASE RECEPTOR"/>
    <property type="match status" value="1"/>
</dbReference>
<organism evidence="19 20">
    <name type="scientific">Capsaspora owczarzaki (strain ATCC 30864)</name>
    <dbReference type="NCBI Taxonomy" id="595528"/>
    <lineage>
        <taxon>Eukaryota</taxon>
        <taxon>Filasterea</taxon>
        <taxon>Capsaspora</taxon>
    </lineage>
</organism>
<gene>
    <name evidence="19" type="ORF">CAOG_009665</name>
</gene>
<keyword evidence="3" id="KW-0808">Transferase</keyword>
<dbReference type="GO" id="GO:0007169">
    <property type="term" value="P:cell surface receptor protein tyrosine kinase signaling pathway"/>
    <property type="evidence" value="ECO:0007669"/>
    <property type="project" value="TreeGrafter"/>
</dbReference>
<keyword evidence="10 16" id="KW-1133">Transmembrane helix</keyword>
<keyword evidence="14" id="KW-0325">Glycoprotein</keyword>
<evidence type="ECO:0000256" key="17">
    <source>
        <dbReference type="SAM" id="SignalP"/>
    </source>
</evidence>
<dbReference type="Gene3D" id="1.10.510.10">
    <property type="entry name" value="Transferase(Phosphotransferase) domain 1"/>
    <property type="match status" value="1"/>
</dbReference>
<feature type="domain" description="Protein kinase" evidence="18">
    <location>
        <begin position="740"/>
        <end position="1016"/>
    </location>
</feature>
<dbReference type="InterPro" id="IPR001245">
    <property type="entry name" value="Ser-Thr/Tyr_kinase_cat_dom"/>
</dbReference>
<feature type="signal peptide" evidence="17">
    <location>
        <begin position="1"/>
        <end position="26"/>
    </location>
</feature>
<evidence type="ECO:0000256" key="3">
    <source>
        <dbReference type="ARBA" id="ARBA00022679"/>
    </source>
</evidence>
<dbReference type="CDD" id="cd00192">
    <property type="entry name" value="PTKc"/>
    <property type="match status" value="1"/>
</dbReference>
<dbReference type="InterPro" id="IPR003591">
    <property type="entry name" value="Leu-rich_rpt_typical-subtyp"/>
</dbReference>
<evidence type="ECO:0000256" key="7">
    <source>
        <dbReference type="ARBA" id="ARBA00022741"/>
    </source>
</evidence>
<dbReference type="InterPro" id="IPR009030">
    <property type="entry name" value="Growth_fac_rcpt_cys_sf"/>
</dbReference>
<keyword evidence="6" id="KW-0677">Repeat</keyword>
<evidence type="ECO:0000256" key="2">
    <source>
        <dbReference type="ARBA" id="ARBA00022614"/>
    </source>
</evidence>
<proteinExistence type="predicted"/>
<dbReference type="Gene3D" id="3.80.10.10">
    <property type="entry name" value="Ribonuclease Inhibitor"/>
    <property type="match status" value="2"/>
</dbReference>
<dbReference type="InterPro" id="IPR050122">
    <property type="entry name" value="RTK"/>
</dbReference>
<dbReference type="EMBL" id="KE346363">
    <property type="protein sequence ID" value="KJE92495.1"/>
    <property type="molecule type" value="Genomic_DNA"/>
</dbReference>
<keyword evidence="4 16" id="KW-0812">Transmembrane</keyword>
<dbReference type="SMART" id="SM00219">
    <property type="entry name" value="TyrKc"/>
    <property type="match status" value="1"/>
</dbReference>
<dbReference type="eggNOG" id="KOG4237">
    <property type="taxonomic scope" value="Eukaryota"/>
</dbReference>
<keyword evidence="7" id="KW-0547">Nucleotide-binding</keyword>
<keyword evidence="12" id="KW-0829">Tyrosine-protein kinase</keyword>
<feature type="chain" id="PRO_5002254607" evidence="17">
    <location>
        <begin position="27"/>
        <end position="1029"/>
    </location>
</feature>
<comment type="subcellular location">
    <subcellularLocation>
        <location evidence="1">Membrane</location>
        <topology evidence="1">Single-pass membrane protein</topology>
    </subcellularLocation>
</comment>
<keyword evidence="9" id="KW-0067">ATP-binding</keyword>
<evidence type="ECO:0000256" key="4">
    <source>
        <dbReference type="ARBA" id="ARBA00022692"/>
    </source>
</evidence>
<dbReference type="GO" id="GO:0005524">
    <property type="term" value="F:ATP binding"/>
    <property type="evidence" value="ECO:0007669"/>
    <property type="project" value="UniProtKB-KW"/>
</dbReference>
<dbReference type="SUPFAM" id="SSF56112">
    <property type="entry name" value="Protein kinase-like (PK-like)"/>
    <property type="match status" value="1"/>
</dbReference>
<dbReference type="PANTHER" id="PTHR24416:SF349">
    <property type="entry name" value="TYROSINE-PROTEIN KINASE RYK"/>
    <property type="match status" value="1"/>
</dbReference>
<dbReference type="InterPro" id="IPR011009">
    <property type="entry name" value="Kinase-like_dom_sf"/>
</dbReference>
<dbReference type="GO" id="GO:0004714">
    <property type="term" value="F:transmembrane receptor protein tyrosine kinase activity"/>
    <property type="evidence" value="ECO:0007669"/>
    <property type="project" value="TreeGrafter"/>
</dbReference>
<dbReference type="GO" id="GO:0051897">
    <property type="term" value="P:positive regulation of phosphatidylinositol 3-kinase/protein kinase B signal transduction"/>
    <property type="evidence" value="ECO:0007669"/>
    <property type="project" value="TreeGrafter"/>
</dbReference>
<feature type="region of interest" description="Disordered" evidence="15">
    <location>
        <begin position="608"/>
        <end position="716"/>
    </location>
</feature>
<keyword evidence="2" id="KW-0433">Leucine-rich repeat</keyword>
<evidence type="ECO:0000256" key="9">
    <source>
        <dbReference type="ARBA" id="ARBA00022840"/>
    </source>
</evidence>
<evidence type="ECO:0000256" key="6">
    <source>
        <dbReference type="ARBA" id="ARBA00022737"/>
    </source>
</evidence>
<dbReference type="GO" id="GO:0005886">
    <property type="term" value="C:plasma membrane"/>
    <property type="evidence" value="ECO:0007669"/>
    <property type="project" value="TreeGrafter"/>
</dbReference>
<dbReference type="CDD" id="cd00064">
    <property type="entry name" value="FU"/>
    <property type="match status" value="1"/>
</dbReference>
<evidence type="ECO:0000259" key="18">
    <source>
        <dbReference type="PROSITE" id="PS50011"/>
    </source>
</evidence>
<evidence type="ECO:0000256" key="8">
    <source>
        <dbReference type="ARBA" id="ARBA00022777"/>
    </source>
</evidence>
<dbReference type="PhylomeDB" id="A0A0D2WN79"/>
<dbReference type="Pfam" id="PF01462">
    <property type="entry name" value="LRRNT"/>
    <property type="match status" value="1"/>
</dbReference>
<dbReference type="SUPFAM" id="SSF57184">
    <property type="entry name" value="Growth factor receptor domain"/>
    <property type="match status" value="1"/>
</dbReference>
<evidence type="ECO:0000256" key="15">
    <source>
        <dbReference type="SAM" id="MobiDB-lite"/>
    </source>
</evidence>
<dbReference type="AlphaFoldDB" id="A0A0D2WN79"/>
<evidence type="ECO:0000256" key="5">
    <source>
        <dbReference type="ARBA" id="ARBA00022729"/>
    </source>
</evidence>
<dbReference type="InterPro" id="IPR008266">
    <property type="entry name" value="Tyr_kinase_AS"/>
</dbReference>
<evidence type="ECO:0000256" key="14">
    <source>
        <dbReference type="ARBA" id="ARBA00023180"/>
    </source>
</evidence>
<evidence type="ECO:0000256" key="12">
    <source>
        <dbReference type="ARBA" id="ARBA00023137"/>
    </source>
</evidence>
<accession>A0A0D2WN79</accession>
<dbReference type="InterPro" id="IPR001611">
    <property type="entry name" value="Leu-rich_rpt"/>
</dbReference>
<dbReference type="Pfam" id="PF13855">
    <property type="entry name" value="LRR_8"/>
    <property type="match status" value="1"/>
</dbReference>
<evidence type="ECO:0000256" key="16">
    <source>
        <dbReference type="SAM" id="Phobius"/>
    </source>
</evidence>
<dbReference type="SMART" id="SM00369">
    <property type="entry name" value="LRR_TYP"/>
    <property type="match status" value="7"/>
</dbReference>